<dbReference type="InterPro" id="IPR011990">
    <property type="entry name" value="TPR-like_helical_dom_sf"/>
</dbReference>
<dbReference type="SUPFAM" id="SSF52540">
    <property type="entry name" value="P-loop containing nucleoside triphosphate hydrolases"/>
    <property type="match status" value="1"/>
</dbReference>
<dbReference type="Gene3D" id="3.40.50.300">
    <property type="entry name" value="P-loop containing nucleotide triphosphate hydrolases"/>
    <property type="match status" value="1"/>
</dbReference>
<dbReference type="InterPro" id="IPR053137">
    <property type="entry name" value="NLR-like"/>
</dbReference>
<accession>A0ABZ1NV54</accession>
<gene>
    <name evidence="2" type="ORF">OHB29_22745</name>
</gene>
<keyword evidence="3" id="KW-1185">Reference proteome</keyword>
<dbReference type="Gene3D" id="1.25.40.10">
    <property type="entry name" value="Tetratricopeptide repeat domain"/>
    <property type="match status" value="2"/>
</dbReference>
<dbReference type="Pfam" id="PF13424">
    <property type="entry name" value="TPR_12"/>
    <property type="match status" value="1"/>
</dbReference>
<name>A0ABZ1NV54_STRVL</name>
<dbReference type="Proteomes" id="UP001341259">
    <property type="component" value="Chromosome"/>
</dbReference>
<evidence type="ECO:0000313" key="2">
    <source>
        <dbReference type="EMBL" id="WUG95621.1"/>
    </source>
</evidence>
<proteinExistence type="predicted"/>
<dbReference type="SUPFAM" id="SSF48452">
    <property type="entry name" value="TPR-like"/>
    <property type="match status" value="2"/>
</dbReference>
<dbReference type="PRINTS" id="PR00364">
    <property type="entry name" value="DISEASERSIST"/>
</dbReference>
<dbReference type="InterPro" id="IPR027417">
    <property type="entry name" value="P-loop_NTPase"/>
</dbReference>
<dbReference type="EMBL" id="CP107906">
    <property type="protein sequence ID" value="WUG95621.1"/>
    <property type="molecule type" value="Genomic_DNA"/>
</dbReference>
<reference evidence="2 3" key="1">
    <citation type="submission" date="2022-10" db="EMBL/GenBank/DDBJ databases">
        <title>The complete genomes of actinobacterial strains from the NBC collection.</title>
        <authorList>
            <person name="Joergensen T.S."/>
            <person name="Alvarez Arevalo M."/>
            <person name="Sterndorff E.B."/>
            <person name="Faurdal D."/>
            <person name="Vuksanovic O."/>
            <person name="Mourched A.-S."/>
            <person name="Charusanti P."/>
            <person name="Shaw S."/>
            <person name="Blin K."/>
            <person name="Weber T."/>
        </authorList>
    </citation>
    <scope>NUCLEOTIDE SEQUENCE [LARGE SCALE GENOMIC DNA]</scope>
    <source>
        <strain evidence="2 3">NBC_00456</strain>
    </source>
</reference>
<dbReference type="PANTHER" id="PTHR46082">
    <property type="entry name" value="ATP/GTP-BINDING PROTEIN-RELATED"/>
    <property type="match status" value="1"/>
</dbReference>
<dbReference type="RefSeq" id="WP_328341107.1">
    <property type="nucleotide sequence ID" value="NZ_CP107906.1"/>
</dbReference>
<dbReference type="PANTHER" id="PTHR46082:SF6">
    <property type="entry name" value="AAA+ ATPASE DOMAIN-CONTAINING PROTEIN-RELATED"/>
    <property type="match status" value="1"/>
</dbReference>
<sequence>MARTAAVVDDVHDGAHYEAEQRIEVSGHGVSISAGRDLSLFSPSQSHVSAHRPGRGSVGIPASRRGGLRLHGRHSITRYLTRCLPGHDTFAELRQGPGNVHILYGLGGCGKTEIAWEVSQAALSSGVRVWWIHAGGQASIGGGMREIVSQLGAPPPRVDEAWAGRASATDLVWQLLNDAPMPWLLVLDNADWPEYLADRDRDIASGVGWLRYPQTPRGMVVVTSRVGETSVWGPWSSKHRIGALRPADGARILLDYAGKSGAVPHKELSDAGELSRRLGGLPLALRAAGAYLRKVNHGPVFRGGKAIRSIRDYHDVLVHRFDEVRPHVDQHKLTEELELCAVHSTCEMSLTLLAERGLADARPLLGVLALMAARPIPYGAVLNCEVLSASPLFGRISESRIRLLVDALDGLTLINLGRNASAGTTYGYTLTLHPLIRDVVLENQKRPDAVELRRLMIDLLADTVRDLDPDDPDCWTGWIAVAPHCAAPVLDYVRWCANERSYEDTRIPVAFDVIRKVSRFLLARSLPRQAQLFVEDCLESLPSEWRTRSDVVAVRHEYGRCLLEQGRLREAEDELAWVLGQRTLNLGGDHPYTMATRHKLARCMLEQRQWEKAEANLREILAYERGRDPDGLDTLTVWHSLVRALVGQGHPRLAEASLEIGAVFEAWQRRSHPHPESLYARVTAARIMLLKDEPEEALEEITELLSEYTSKDWTTRTEVAEARRLRGQCLCALGRTEEGVRDFQEVVAWQELNLGPEHAETTATKGLLAEWS</sequence>
<organism evidence="2 3">
    <name type="scientific">Streptomyces violaceus</name>
    <name type="common">Streptomyces venezuelae</name>
    <dbReference type="NCBI Taxonomy" id="1936"/>
    <lineage>
        <taxon>Bacteria</taxon>
        <taxon>Bacillati</taxon>
        <taxon>Actinomycetota</taxon>
        <taxon>Actinomycetes</taxon>
        <taxon>Kitasatosporales</taxon>
        <taxon>Streptomycetaceae</taxon>
        <taxon>Streptomyces</taxon>
    </lineage>
</organism>
<evidence type="ECO:0000256" key="1">
    <source>
        <dbReference type="SAM" id="MobiDB-lite"/>
    </source>
</evidence>
<protein>
    <submittedName>
        <fullName evidence="2">Tetratricopeptide repeat protein</fullName>
    </submittedName>
</protein>
<evidence type="ECO:0000313" key="3">
    <source>
        <dbReference type="Proteomes" id="UP001341259"/>
    </source>
</evidence>
<feature type="region of interest" description="Disordered" evidence="1">
    <location>
        <begin position="44"/>
        <end position="64"/>
    </location>
</feature>